<protein>
    <submittedName>
        <fullName evidence="1">Unannotated protein</fullName>
    </submittedName>
</protein>
<name>A0A6J6GV55_9ZZZZ</name>
<dbReference type="EMBL" id="CAEZUS010000016">
    <property type="protein sequence ID" value="CAB4602825.1"/>
    <property type="molecule type" value="Genomic_DNA"/>
</dbReference>
<sequence>MRRFICILTILFFAGTSLPAVYAENPTQITLCKDKRKFKVINERTFLSMKKNISKYAGGKYTLMGKVAYFSTEDGFLGYWVGSGSSQSVIGTKGLGAYGLGSVRTLASVVEDDFFKANVVIGNQIILEKPVFLVCSISRLKL</sequence>
<proteinExistence type="predicted"/>
<reference evidence="1" key="1">
    <citation type="submission" date="2020-05" db="EMBL/GenBank/DDBJ databases">
        <authorList>
            <person name="Chiriac C."/>
            <person name="Salcher M."/>
            <person name="Ghai R."/>
            <person name="Kavagutti S V."/>
        </authorList>
    </citation>
    <scope>NUCLEOTIDE SEQUENCE</scope>
</reference>
<evidence type="ECO:0000313" key="1">
    <source>
        <dbReference type="EMBL" id="CAB4602825.1"/>
    </source>
</evidence>
<accession>A0A6J6GV55</accession>
<gene>
    <name evidence="1" type="ORF">UFOPK1852_00191</name>
</gene>
<dbReference type="AlphaFoldDB" id="A0A6J6GV55"/>
<organism evidence="1">
    <name type="scientific">freshwater metagenome</name>
    <dbReference type="NCBI Taxonomy" id="449393"/>
    <lineage>
        <taxon>unclassified sequences</taxon>
        <taxon>metagenomes</taxon>
        <taxon>ecological metagenomes</taxon>
    </lineage>
</organism>